<organism evidence="2 3">
    <name type="scientific">Candidatus Curtissbacteria bacterium RIFCSPHIGHO2_01_FULL_41_11</name>
    <dbReference type="NCBI Taxonomy" id="1797711"/>
    <lineage>
        <taxon>Bacteria</taxon>
        <taxon>Candidatus Curtissiibacteriota</taxon>
    </lineage>
</organism>
<reference evidence="2 3" key="1">
    <citation type="journal article" date="2016" name="Nat. Commun.">
        <title>Thousands of microbial genomes shed light on interconnected biogeochemical processes in an aquifer system.</title>
        <authorList>
            <person name="Anantharaman K."/>
            <person name="Brown C.T."/>
            <person name="Hug L.A."/>
            <person name="Sharon I."/>
            <person name="Castelle C.J."/>
            <person name="Probst A.J."/>
            <person name="Thomas B.C."/>
            <person name="Singh A."/>
            <person name="Wilkins M.J."/>
            <person name="Karaoz U."/>
            <person name="Brodie E.L."/>
            <person name="Williams K.H."/>
            <person name="Hubbard S.S."/>
            <person name="Banfield J.F."/>
        </authorList>
    </citation>
    <scope>NUCLEOTIDE SEQUENCE [LARGE SCALE GENOMIC DNA]</scope>
</reference>
<proteinExistence type="predicted"/>
<feature type="transmembrane region" description="Helical" evidence="1">
    <location>
        <begin position="29"/>
        <end position="48"/>
    </location>
</feature>
<evidence type="ECO:0000256" key="1">
    <source>
        <dbReference type="SAM" id="Phobius"/>
    </source>
</evidence>
<evidence type="ECO:0000313" key="2">
    <source>
        <dbReference type="EMBL" id="OGD86550.1"/>
    </source>
</evidence>
<gene>
    <name evidence="2" type="ORF">A2870_02020</name>
</gene>
<dbReference type="EMBL" id="MFAZ01000040">
    <property type="protein sequence ID" value="OGD86550.1"/>
    <property type="molecule type" value="Genomic_DNA"/>
</dbReference>
<keyword evidence="1" id="KW-0812">Transmembrane</keyword>
<keyword evidence="1" id="KW-0472">Membrane</keyword>
<dbReference type="AlphaFoldDB" id="A0A1F5G3U2"/>
<dbReference type="Proteomes" id="UP000179102">
    <property type="component" value="Unassembled WGS sequence"/>
</dbReference>
<dbReference type="STRING" id="1797711.A2870_02020"/>
<protein>
    <submittedName>
        <fullName evidence="2">Uncharacterized protein</fullName>
    </submittedName>
</protein>
<accession>A0A1F5G3U2</accession>
<keyword evidence="1" id="KW-1133">Transmembrane helix</keyword>
<comment type="caution">
    <text evidence="2">The sequence shown here is derived from an EMBL/GenBank/DDBJ whole genome shotgun (WGS) entry which is preliminary data.</text>
</comment>
<feature type="transmembrane region" description="Helical" evidence="1">
    <location>
        <begin position="69"/>
        <end position="89"/>
    </location>
</feature>
<name>A0A1F5G3U2_9BACT</name>
<evidence type="ECO:0000313" key="3">
    <source>
        <dbReference type="Proteomes" id="UP000179102"/>
    </source>
</evidence>
<sequence>MSTVAVIVALLVSLAATYNAYVLRGGKLAWSQVILAFGTITLMFSLILPHSNTVTTFLARTGILGKLTFELLFILGLLLILVSSLKLRYSLK</sequence>